<name>A0A7V1GD22_9GAMM</name>
<evidence type="ECO:0000256" key="7">
    <source>
        <dbReference type="ARBA" id="ARBA00023237"/>
    </source>
</evidence>
<dbReference type="InterPro" id="IPR012910">
    <property type="entry name" value="Plug_dom"/>
</dbReference>
<evidence type="ECO:0000259" key="12">
    <source>
        <dbReference type="Pfam" id="PF07715"/>
    </source>
</evidence>
<proteinExistence type="inferred from homology"/>
<evidence type="ECO:0000256" key="1">
    <source>
        <dbReference type="ARBA" id="ARBA00004571"/>
    </source>
</evidence>
<reference evidence="13" key="1">
    <citation type="journal article" date="2020" name="mSystems">
        <title>Genome- and Community-Level Interaction Insights into Carbon Utilization and Element Cycling Functions of Hydrothermarchaeota in Hydrothermal Sediment.</title>
        <authorList>
            <person name="Zhou Z."/>
            <person name="Liu Y."/>
            <person name="Xu W."/>
            <person name="Pan J."/>
            <person name="Luo Z.H."/>
            <person name="Li M."/>
        </authorList>
    </citation>
    <scope>NUCLEOTIDE SEQUENCE [LARGE SCALE GENOMIC DNA]</scope>
    <source>
        <strain evidence="13">HyVt-346</strain>
    </source>
</reference>
<comment type="similarity">
    <text evidence="8 9">Belongs to the TonB-dependent receptor family.</text>
</comment>
<evidence type="ECO:0000256" key="3">
    <source>
        <dbReference type="ARBA" id="ARBA00022452"/>
    </source>
</evidence>
<evidence type="ECO:0000313" key="13">
    <source>
        <dbReference type="EMBL" id="HEA15218.1"/>
    </source>
</evidence>
<evidence type="ECO:0000256" key="5">
    <source>
        <dbReference type="ARBA" id="ARBA00023077"/>
    </source>
</evidence>
<protein>
    <submittedName>
        <fullName evidence="13">TonB-dependent receptor</fullName>
    </submittedName>
</protein>
<keyword evidence="7 8" id="KW-0998">Cell outer membrane</keyword>
<dbReference type="EMBL" id="DRGM01000024">
    <property type="protein sequence ID" value="HEA15218.1"/>
    <property type="molecule type" value="Genomic_DNA"/>
</dbReference>
<dbReference type="CDD" id="cd01347">
    <property type="entry name" value="ligand_gated_channel"/>
    <property type="match status" value="1"/>
</dbReference>
<keyword evidence="3 8" id="KW-1134">Transmembrane beta strand</keyword>
<keyword evidence="13" id="KW-0675">Receptor</keyword>
<keyword evidence="2 8" id="KW-0813">Transport</keyword>
<feature type="signal peptide" evidence="10">
    <location>
        <begin position="1"/>
        <end position="30"/>
    </location>
</feature>
<dbReference type="Pfam" id="PF07715">
    <property type="entry name" value="Plug"/>
    <property type="match status" value="1"/>
</dbReference>
<keyword evidence="4 8" id="KW-0812">Transmembrane</keyword>
<dbReference type="PANTHER" id="PTHR47234">
    <property type="match status" value="1"/>
</dbReference>
<gene>
    <name evidence="13" type="ORF">ENH88_01940</name>
</gene>
<dbReference type="Gene3D" id="2.40.170.20">
    <property type="entry name" value="TonB-dependent receptor, beta-barrel domain"/>
    <property type="match status" value="1"/>
</dbReference>
<sequence>MLNNKVSKAVRLAIAFGAVSTAAFSASSFAAEDEGVEKVERIEVTGSAIKRTDLEGALPVTVLSTADIERTGVDNVADLMQQLPSMQGFTTPSDSVGGGGGGIATASIHDLGAQYTLVLLNGRRLAPRGSGSTIDLNSIPLSAIKRVEVLKDGAGALYGSDAIAGVVNFILKDDVDETTITGRVSKTQEGGGDSWNGSITTGFGDFDKDGFSVVLSYSHDEKDRLAAVDRDFAKTGIIEFENNNRNLYFFNGSPNAIPGNAQVNYADGTVHQFNPYQEQNGQCAEDNSPVGDWCFFDYTTTIEIQPESSRDSFMVNSKFSVTDDIEAFVEGSYSDYSMTTRIAPYPSGGIPIPVGSPLYNQYLEPNLLDGYTSADVSSALGVWRALPAGNRTTEWNTKSTHFVVGVEGIIADEIDFETAFTYSKNDTDQNYPTGWLIGSKVGGAVASGEIDIFAPQGTVTSEEVANSGIVYSGPWSNSSTEMKGLDAKASMPLFELSGGEVYIAYGADYRTYDFDNTLSPANQDSIILFLSADTPYSFSRNVWGAFTELVMPVLDNLEVSASLRYDDVGSVEDNLNQVTVNDGDSDTTYKLTAKWQATDDLLIRGSYGTGFKAPSMLDIGQPRAEFGVTSDTYVCPFEGTGDPKEAWCKPGRSQYNVYTQGNPNLKAETSKQYTVGFFYAPNGDFSFGMDYWAVDMENLVTSLTEGQIFQDSERYYDLFSYKTNVLTGVDELAIVQASVNVGSSETSGIDWDLNKKVDLDIGTFRLGWTGTYMIESQYTRPGTTDDWITSMGQFGDNNAVTFRVVSQLQLGLELGDFYNNFTVNYRSGYMDQFQSASKCSVTVEDALGDCADVQLEISSYTKVDYQTKYDITDQAAVTFGINNLFDVAPDLSLRTGGAGHQVGYDPRYTDSYGRTFYLSGQYKF</sequence>
<dbReference type="InterPro" id="IPR000531">
    <property type="entry name" value="Beta-barrel_TonB"/>
</dbReference>
<evidence type="ECO:0000259" key="11">
    <source>
        <dbReference type="Pfam" id="PF00593"/>
    </source>
</evidence>
<keyword evidence="10" id="KW-0732">Signal</keyword>
<dbReference type="InterPro" id="IPR039426">
    <property type="entry name" value="TonB-dep_rcpt-like"/>
</dbReference>
<accession>A0A7V1GD22</accession>
<evidence type="ECO:0000256" key="8">
    <source>
        <dbReference type="PROSITE-ProRule" id="PRU01360"/>
    </source>
</evidence>
<dbReference type="PROSITE" id="PS52016">
    <property type="entry name" value="TONB_DEPENDENT_REC_3"/>
    <property type="match status" value="1"/>
</dbReference>
<dbReference type="PANTHER" id="PTHR47234:SF2">
    <property type="entry name" value="TONB-DEPENDENT RECEPTOR"/>
    <property type="match status" value="1"/>
</dbReference>
<dbReference type="InterPro" id="IPR036942">
    <property type="entry name" value="Beta-barrel_TonB_sf"/>
</dbReference>
<dbReference type="GO" id="GO:0009279">
    <property type="term" value="C:cell outer membrane"/>
    <property type="evidence" value="ECO:0007669"/>
    <property type="project" value="UniProtKB-SubCell"/>
</dbReference>
<evidence type="ECO:0000256" key="10">
    <source>
        <dbReference type="SAM" id="SignalP"/>
    </source>
</evidence>
<dbReference type="SUPFAM" id="SSF56935">
    <property type="entry name" value="Porins"/>
    <property type="match status" value="1"/>
</dbReference>
<dbReference type="InterPro" id="IPR037066">
    <property type="entry name" value="Plug_dom_sf"/>
</dbReference>
<feature type="domain" description="TonB-dependent receptor-like beta-barrel" evidence="11">
    <location>
        <begin position="378"/>
        <end position="884"/>
    </location>
</feature>
<evidence type="ECO:0000256" key="9">
    <source>
        <dbReference type="RuleBase" id="RU003357"/>
    </source>
</evidence>
<evidence type="ECO:0000256" key="2">
    <source>
        <dbReference type="ARBA" id="ARBA00022448"/>
    </source>
</evidence>
<dbReference type="Pfam" id="PF00593">
    <property type="entry name" value="TonB_dep_Rec_b-barrel"/>
    <property type="match status" value="1"/>
</dbReference>
<evidence type="ECO:0000256" key="4">
    <source>
        <dbReference type="ARBA" id="ARBA00022692"/>
    </source>
</evidence>
<dbReference type="Proteomes" id="UP000886188">
    <property type="component" value="Unassembled WGS sequence"/>
</dbReference>
<comment type="caution">
    <text evidence="13">The sequence shown here is derived from an EMBL/GenBank/DDBJ whole genome shotgun (WGS) entry which is preliminary data.</text>
</comment>
<organism evidence="13">
    <name type="scientific">Pseudoalteromonas prydzensis</name>
    <dbReference type="NCBI Taxonomy" id="182141"/>
    <lineage>
        <taxon>Bacteria</taxon>
        <taxon>Pseudomonadati</taxon>
        <taxon>Pseudomonadota</taxon>
        <taxon>Gammaproteobacteria</taxon>
        <taxon>Alteromonadales</taxon>
        <taxon>Pseudoalteromonadaceae</taxon>
        <taxon>Pseudoalteromonas</taxon>
    </lineage>
</organism>
<keyword evidence="5 9" id="KW-0798">TonB box</keyword>
<evidence type="ECO:0000256" key="6">
    <source>
        <dbReference type="ARBA" id="ARBA00023136"/>
    </source>
</evidence>
<comment type="subcellular location">
    <subcellularLocation>
        <location evidence="1 8">Cell outer membrane</location>
        <topology evidence="1 8">Multi-pass membrane protein</topology>
    </subcellularLocation>
</comment>
<dbReference type="AlphaFoldDB" id="A0A7V1GD22"/>
<keyword evidence="6 8" id="KW-0472">Membrane</keyword>
<feature type="chain" id="PRO_5030808054" evidence="10">
    <location>
        <begin position="31"/>
        <end position="924"/>
    </location>
</feature>
<feature type="domain" description="TonB-dependent receptor plug" evidence="12">
    <location>
        <begin position="58"/>
        <end position="166"/>
    </location>
</feature>
<dbReference type="RefSeq" id="WP_304178892.1">
    <property type="nucleotide sequence ID" value="NZ_DRGM01000024.1"/>
</dbReference>
<dbReference type="Gene3D" id="2.170.130.10">
    <property type="entry name" value="TonB-dependent receptor, plug domain"/>
    <property type="match status" value="1"/>
</dbReference>